<evidence type="ECO:0000313" key="2">
    <source>
        <dbReference type="EMBL" id="KKN76935.1"/>
    </source>
</evidence>
<dbReference type="InterPro" id="IPR010982">
    <property type="entry name" value="Lambda_DNA-bd_dom_sf"/>
</dbReference>
<accession>A0A0F9T6U5</accession>
<dbReference type="Pfam" id="PF01381">
    <property type="entry name" value="HTH_3"/>
    <property type="match status" value="1"/>
</dbReference>
<sequence>MKIKELRLSLKLSQERFAAKLGVSTFTVRRWEHQIHLPNFANQREIKRVFGVDL</sequence>
<dbReference type="CDD" id="cd00093">
    <property type="entry name" value="HTH_XRE"/>
    <property type="match status" value="1"/>
</dbReference>
<evidence type="ECO:0000259" key="1">
    <source>
        <dbReference type="PROSITE" id="PS50943"/>
    </source>
</evidence>
<gene>
    <name evidence="2" type="ORF">LCGC14_0365870</name>
</gene>
<dbReference type="InterPro" id="IPR001387">
    <property type="entry name" value="Cro/C1-type_HTH"/>
</dbReference>
<dbReference type="PROSITE" id="PS50943">
    <property type="entry name" value="HTH_CROC1"/>
    <property type="match status" value="1"/>
</dbReference>
<protein>
    <recommendedName>
        <fullName evidence="1">HTH cro/C1-type domain-containing protein</fullName>
    </recommendedName>
</protein>
<comment type="caution">
    <text evidence="2">The sequence shown here is derived from an EMBL/GenBank/DDBJ whole genome shotgun (WGS) entry which is preliminary data.</text>
</comment>
<name>A0A0F9T6U5_9ZZZZ</name>
<reference evidence="2" key="1">
    <citation type="journal article" date="2015" name="Nature">
        <title>Complex archaea that bridge the gap between prokaryotes and eukaryotes.</title>
        <authorList>
            <person name="Spang A."/>
            <person name="Saw J.H."/>
            <person name="Jorgensen S.L."/>
            <person name="Zaremba-Niedzwiedzka K."/>
            <person name="Martijn J."/>
            <person name="Lind A.E."/>
            <person name="van Eijk R."/>
            <person name="Schleper C."/>
            <person name="Guy L."/>
            <person name="Ettema T.J."/>
        </authorList>
    </citation>
    <scope>NUCLEOTIDE SEQUENCE</scope>
</reference>
<dbReference type="GO" id="GO:0003677">
    <property type="term" value="F:DNA binding"/>
    <property type="evidence" value="ECO:0007669"/>
    <property type="project" value="InterPro"/>
</dbReference>
<dbReference type="SUPFAM" id="SSF47413">
    <property type="entry name" value="lambda repressor-like DNA-binding domains"/>
    <property type="match status" value="1"/>
</dbReference>
<feature type="domain" description="HTH cro/C1-type" evidence="1">
    <location>
        <begin position="3"/>
        <end position="54"/>
    </location>
</feature>
<proteinExistence type="predicted"/>
<dbReference type="EMBL" id="LAZR01000287">
    <property type="protein sequence ID" value="KKN76935.1"/>
    <property type="molecule type" value="Genomic_DNA"/>
</dbReference>
<organism evidence="2">
    <name type="scientific">marine sediment metagenome</name>
    <dbReference type="NCBI Taxonomy" id="412755"/>
    <lineage>
        <taxon>unclassified sequences</taxon>
        <taxon>metagenomes</taxon>
        <taxon>ecological metagenomes</taxon>
    </lineage>
</organism>
<dbReference type="Gene3D" id="1.10.260.40">
    <property type="entry name" value="lambda repressor-like DNA-binding domains"/>
    <property type="match status" value="1"/>
</dbReference>
<dbReference type="AlphaFoldDB" id="A0A0F9T6U5"/>